<dbReference type="Pfam" id="PF00072">
    <property type="entry name" value="Response_reg"/>
    <property type="match status" value="1"/>
</dbReference>
<dbReference type="Gene3D" id="1.10.10.10">
    <property type="entry name" value="Winged helix-like DNA-binding domain superfamily/Winged helix DNA-binding domain"/>
    <property type="match status" value="1"/>
</dbReference>
<evidence type="ECO:0000256" key="4">
    <source>
        <dbReference type="ARBA" id="ARBA00023125"/>
    </source>
</evidence>
<dbReference type="Gene3D" id="3.40.50.2300">
    <property type="match status" value="1"/>
</dbReference>
<dbReference type="AlphaFoldDB" id="A0A8J6YYX6"/>
<evidence type="ECO:0000256" key="2">
    <source>
        <dbReference type="ARBA" id="ARBA00023012"/>
    </source>
</evidence>
<feature type="DNA-binding region" description="OmpR/PhoB-type" evidence="7">
    <location>
        <begin position="125"/>
        <end position="226"/>
    </location>
</feature>
<evidence type="ECO:0000259" key="9">
    <source>
        <dbReference type="PROSITE" id="PS51755"/>
    </source>
</evidence>
<dbReference type="Pfam" id="PF00486">
    <property type="entry name" value="Trans_reg_C"/>
    <property type="match status" value="1"/>
</dbReference>
<keyword evidence="5" id="KW-0804">Transcription</keyword>
<protein>
    <submittedName>
        <fullName evidence="10">Response regulator transcription factor</fullName>
    </submittedName>
</protein>
<keyword evidence="4 7" id="KW-0238">DNA-binding</keyword>
<sequence length="228" mass="24894">MPRQEAPRVLVVDDDPDIASVLARGLALKGFAVEIEMGAEPAARRLRGGGIDAAVIDVMLGQDSGLDLVADLRREGITLPVVMLSALAEIEDRSAGLRAGAEDYLVKPLDLEELSARLHVQIRRSTETAPGGARPWLDPAQRRLRLGAAGIDLTEREFALLRLLWESDGRPAARGEIFDRLWSGDAPGAENVVDVYIGYLRRKLARRPEFGLRIVTIRSRGFLLQAAS</sequence>
<evidence type="ECO:0000313" key="11">
    <source>
        <dbReference type="Proteomes" id="UP000609121"/>
    </source>
</evidence>
<dbReference type="PROSITE" id="PS51755">
    <property type="entry name" value="OMPR_PHOB"/>
    <property type="match status" value="1"/>
</dbReference>
<reference evidence="10" key="1">
    <citation type="submission" date="2020-09" db="EMBL/GenBank/DDBJ databases">
        <title>A novel bacterium of genus Mangrovicoccus, isolated from South China Sea.</title>
        <authorList>
            <person name="Huang H."/>
            <person name="Mo K."/>
            <person name="Hu Y."/>
        </authorList>
    </citation>
    <scope>NUCLEOTIDE SEQUENCE</scope>
    <source>
        <strain evidence="10">HB182678</strain>
    </source>
</reference>
<proteinExistence type="predicted"/>
<dbReference type="GO" id="GO:0006355">
    <property type="term" value="P:regulation of DNA-templated transcription"/>
    <property type="evidence" value="ECO:0007669"/>
    <property type="project" value="InterPro"/>
</dbReference>
<evidence type="ECO:0000256" key="6">
    <source>
        <dbReference type="PROSITE-ProRule" id="PRU00169"/>
    </source>
</evidence>
<dbReference type="SUPFAM" id="SSF52172">
    <property type="entry name" value="CheY-like"/>
    <property type="match status" value="1"/>
</dbReference>
<feature type="domain" description="OmpR/PhoB-type" evidence="9">
    <location>
        <begin position="125"/>
        <end position="226"/>
    </location>
</feature>
<dbReference type="PANTHER" id="PTHR48111">
    <property type="entry name" value="REGULATOR OF RPOS"/>
    <property type="match status" value="1"/>
</dbReference>
<keyword evidence="11" id="KW-1185">Reference proteome</keyword>
<evidence type="ECO:0000256" key="7">
    <source>
        <dbReference type="PROSITE-ProRule" id="PRU01091"/>
    </source>
</evidence>
<organism evidence="10 11">
    <name type="scientific">Mangrovicoccus algicola</name>
    <dbReference type="NCBI Taxonomy" id="2771008"/>
    <lineage>
        <taxon>Bacteria</taxon>
        <taxon>Pseudomonadati</taxon>
        <taxon>Pseudomonadota</taxon>
        <taxon>Alphaproteobacteria</taxon>
        <taxon>Rhodobacterales</taxon>
        <taxon>Paracoccaceae</taxon>
        <taxon>Mangrovicoccus</taxon>
    </lineage>
</organism>
<evidence type="ECO:0000256" key="3">
    <source>
        <dbReference type="ARBA" id="ARBA00023015"/>
    </source>
</evidence>
<dbReference type="SMART" id="SM00448">
    <property type="entry name" value="REC"/>
    <property type="match status" value="1"/>
</dbReference>
<evidence type="ECO:0000256" key="1">
    <source>
        <dbReference type="ARBA" id="ARBA00022553"/>
    </source>
</evidence>
<dbReference type="PROSITE" id="PS50110">
    <property type="entry name" value="RESPONSE_REGULATORY"/>
    <property type="match status" value="1"/>
</dbReference>
<dbReference type="SUPFAM" id="SSF46894">
    <property type="entry name" value="C-terminal effector domain of the bipartite response regulators"/>
    <property type="match status" value="1"/>
</dbReference>
<keyword evidence="1 6" id="KW-0597">Phosphoprotein</keyword>
<keyword evidence="3" id="KW-0805">Transcription regulation</keyword>
<evidence type="ECO:0000259" key="8">
    <source>
        <dbReference type="PROSITE" id="PS50110"/>
    </source>
</evidence>
<dbReference type="GO" id="GO:0005829">
    <property type="term" value="C:cytosol"/>
    <property type="evidence" value="ECO:0007669"/>
    <property type="project" value="TreeGrafter"/>
</dbReference>
<dbReference type="RefSeq" id="WP_193181870.1">
    <property type="nucleotide sequence ID" value="NZ_JACVXA010000021.1"/>
</dbReference>
<dbReference type="InterPro" id="IPR001867">
    <property type="entry name" value="OmpR/PhoB-type_DNA-bd"/>
</dbReference>
<dbReference type="GO" id="GO:0032993">
    <property type="term" value="C:protein-DNA complex"/>
    <property type="evidence" value="ECO:0007669"/>
    <property type="project" value="TreeGrafter"/>
</dbReference>
<evidence type="ECO:0000313" key="10">
    <source>
        <dbReference type="EMBL" id="MBE3638348.1"/>
    </source>
</evidence>
<dbReference type="InterPro" id="IPR001789">
    <property type="entry name" value="Sig_transdc_resp-reg_receiver"/>
</dbReference>
<dbReference type="InterPro" id="IPR036388">
    <property type="entry name" value="WH-like_DNA-bd_sf"/>
</dbReference>
<dbReference type="GO" id="GO:0000976">
    <property type="term" value="F:transcription cis-regulatory region binding"/>
    <property type="evidence" value="ECO:0007669"/>
    <property type="project" value="TreeGrafter"/>
</dbReference>
<evidence type="ECO:0000256" key="5">
    <source>
        <dbReference type="ARBA" id="ARBA00023163"/>
    </source>
</evidence>
<accession>A0A8J6YYX6</accession>
<dbReference type="Proteomes" id="UP000609121">
    <property type="component" value="Unassembled WGS sequence"/>
</dbReference>
<dbReference type="PANTHER" id="PTHR48111:SF1">
    <property type="entry name" value="TWO-COMPONENT RESPONSE REGULATOR ORR33"/>
    <property type="match status" value="1"/>
</dbReference>
<dbReference type="InterPro" id="IPR039420">
    <property type="entry name" value="WalR-like"/>
</dbReference>
<keyword evidence="2" id="KW-0902">Two-component regulatory system</keyword>
<comment type="caution">
    <text evidence="10">The sequence shown here is derived from an EMBL/GenBank/DDBJ whole genome shotgun (WGS) entry which is preliminary data.</text>
</comment>
<name>A0A8J6YYX6_9RHOB</name>
<gene>
    <name evidence="10" type="ORF">ICN82_09065</name>
</gene>
<dbReference type="GO" id="GO:0000156">
    <property type="term" value="F:phosphorelay response regulator activity"/>
    <property type="evidence" value="ECO:0007669"/>
    <property type="project" value="TreeGrafter"/>
</dbReference>
<dbReference type="InterPro" id="IPR011006">
    <property type="entry name" value="CheY-like_superfamily"/>
</dbReference>
<dbReference type="InterPro" id="IPR016032">
    <property type="entry name" value="Sig_transdc_resp-reg_C-effctor"/>
</dbReference>
<dbReference type="CDD" id="cd00383">
    <property type="entry name" value="trans_reg_C"/>
    <property type="match status" value="1"/>
</dbReference>
<feature type="domain" description="Response regulatory" evidence="8">
    <location>
        <begin position="8"/>
        <end position="122"/>
    </location>
</feature>
<dbReference type="EMBL" id="JACVXA010000021">
    <property type="protein sequence ID" value="MBE3638348.1"/>
    <property type="molecule type" value="Genomic_DNA"/>
</dbReference>
<dbReference type="SMART" id="SM00862">
    <property type="entry name" value="Trans_reg_C"/>
    <property type="match status" value="1"/>
</dbReference>
<feature type="modified residue" description="4-aspartylphosphate" evidence="6">
    <location>
        <position position="57"/>
    </location>
</feature>